<keyword evidence="1" id="KW-0732">Signal</keyword>
<dbReference type="AlphaFoldDB" id="A0A7S2S1D9"/>
<evidence type="ECO:0000313" key="3">
    <source>
        <dbReference type="EMBL" id="CAD9686690.1"/>
    </source>
</evidence>
<dbReference type="PROSITE" id="PS50231">
    <property type="entry name" value="RICIN_B_LECTIN"/>
    <property type="match status" value="1"/>
</dbReference>
<gene>
    <name evidence="3" type="ORF">RMAR1173_LOCUS10149</name>
</gene>
<feature type="domain" description="Ricin B lectin" evidence="2">
    <location>
        <begin position="27"/>
        <end position="165"/>
    </location>
</feature>
<dbReference type="SUPFAM" id="SSF50370">
    <property type="entry name" value="Ricin B-like lectins"/>
    <property type="match status" value="1"/>
</dbReference>
<sequence length="172" mass="19760">MLAWRGVTYCMAALVLLARAAEGAECSYFIKTATDDNFCLTVPTSQYRNGLVVILAQCSNSTQQKFRFDPFNYYIQPEDDTEWCLDFDFDDKKYRPLTLFKCGMTGSPFADEKHQRWKWPNYKAGESGPLRNRGTDMCVGVGKDIYAGKYLQQFDCDSISDFDFVEADNLKY</sequence>
<dbReference type="Pfam" id="PF00652">
    <property type="entry name" value="Ricin_B_lectin"/>
    <property type="match status" value="1"/>
</dbReference>
<dbReference type="EMBL" id="HBHJ01015321">
    <property type="protein sequence ID" value="CAD9686690.1"/>
    <property type="molecule type" value="Transcribed_RNA"/>
</dbReference>
<reference evidence="3" key="1">
    <citation type="submission" date="2021-01" db="EMBL/GenBank/DDBJ databases">
        <authorList>
            <person name="Corre E."/>
            <person name="Pelletier E."/>
            <person name="Niang G."/>
            <person name="Scheremetjew M."/>
            <person name="Finn R."/>
            <person name="Kale V."/>
            <person name="Holt S."/>
            <person name="Cochrane G."/>
            <person name="Meng A."/>
            <person name="Brown T."/>
            <person name="Cohen L."/>
        </authorList>
    </citation>
    <scope>NUCLEOTIDE SEQUENCE</scope>
    <source>
        <strain evidence="3">CCMP1243</strain>
    </source>
</reference>
<protein>
    <recommendedName>
        <fullName evidence="2">Ricin B lectin domain-containing protein</fullName>
    </recommendedName>
</protein>
<accession>A0A7S2S1D9</accession>
<dbReference type="InterPro" id="IPR035992">
    <property type="entry name" value="Ricin_B-like_lectins"/>
</dbReference>
<feature type="signal peptide" evidence="1">
    <location>
        <begin position="1"/>
        <end position="23"/>
    </location>
</feature>
<dbReference type="InterPro" id="IPR000772">
    <property type="entry name" value="Ricin_B_lectin"/>
</dbReference>
<dbReference type="CDD" id="cd00161">
    <property type="entry name" value="beta-trefoil_Ricin-like"/>
    <property type="match status" value="1"/>
</dbReference>
<evidence type="ECO:0000256" key="1">
    <source>
        <dbReference type="SAM" id="SignalP"/>
    </source>
</evidence>
<feature type="chain" id="PRO_5030682500" description="Ricin B lectin domain-containing protein" evidence="1">
    <location>
        <begin position="24"/>
        <end position="172"/>
    </location>
</feature>
<dbReference type="SMART" id="SM00458">
    <property type="entry name" value="RICIN"/>
    <property type="match status" value="1"/>
</dbReference>
<name>A0A7S2S1D9_9STRA</name>
<dbReference type="Gene3D" id="2.80.10.50">
    <property type="match status" value="1"/>
</dbReference>
<proteinExistence type="predicted"/>
<evidence type="ECO:0000259" key="2">
    <source>
        <dbReference type="SMART" id="SM00458"/>
    </source>
</evidence>
<organism evidence="3">
    <name type="scientific">Rhizochromulina marina</name>
    <dbReference type="NCBI Taxonomy" id="1034831"/>
    <lineage>
        <taxon>Eukaryota</taxon>
        <taxon>Sar</taxon>
        <taxon>Stramenopiles</taxon>
        <taxon>Ochrophyta</taxon>
        <taxon>Dictyochophyceae</taxon>
        <taxon>Rhizochromulinales</taxon>
        <taxon>Rhizochromulina</taxon>
    </lineage>
</organism>